<evidence type="ECO:0000313" key="2">
    <source>
        <dbReference type="Proteomes" id="UP000275408"/>
    </source>
</evidence>
<sequence>MGGLARTAYRTNQVPISLFSGGVFYETAKEVQSHMVVKFLGDTPLNDTRQSLLRLIVTGLYLGGIHARYEGVLKIMKQRKCSLAKATEKYGVARNTLRGFIGTCELKILDRNKFNTVVSTERERCGKPSLKDIELRCRAALSEYRAQSKRFKEEGRLLPFLPTESFYTGK</sequence>
<reference evidence="1 2" key="1">
    <citation type="journal article" date="2018" name="Sci. Rep.">
        <title>Comparative analysis of the Pocillopora damicornis genome highlights role of immune system in coral evolution.</title>
        <authorList>
            <person name="Cunning R."/>
            <person name="Bay R.A."/>
            <person name="Gillette P."/>
            <person name="Baker A.C."/>
            <person name="Traylor-Knowles N."/>
        </authorList>
    </citation>
    <scope>NUCLEOTIDE SEQUENCE [LARGE SCALE GENOMIC DNA]</scope>
    <source>
        <strain evidence="1">RSMAS</strain>
        <tissue evidence="1">Whole animal</tissue>
    </source>
</reference>
<organism evidence="1 2">
    <name type="scientific">Pocillopora damicornis</name>
    <name type="common">Cauliflower coral</name>
    <name type="synonym">Millepora damicornis</name>
    <dbReference type="NCBI Taxonomy" id="46731"/>
    <lineage>
        <taxon>Eukaryota</taxon>
        <taxon>Metazoa</taxon>
        <taxon>Cnidaria</taxon>
        <taxon>Anthozoa</taxon>
        <taxon>Hexacorallia</taxon>
        <taxon>Scleractinia</taxon>
        <taxon>Astrocoeniina</taxon>
        <taxon>Pocilloporidae</taxon>
        <taxon>Pocillopora</taxon>
    </lineage>
</organism>
<dbReference type="EMBL" id="RCHS01000399">
    <property type="protein sequence ID" value="RMX59140.1"/>
    <property type="molecule type" value="Genomic_DNA"/>
</dbReference>
<gene>
    <name evidence="1" type="ORF">pdam_00009823</name>
</gene>
<dbReference type="Proteomes" id="UP000275408">
    <property type="component" value="Unassembled WGS sequence"/>
</dbReference>
<protein>
    <submittedName>
        <fullName evidence="1">Uncharacterized protein</fullName>
    </submittedName>
</protein>
<proteinExistence type="predicted"/>
<keyword evidence="2" id="KW-1185">Reference proteome</keyword>
<evidence type="ECO:0000313" key="1">
    <source>
        <dbReference type="EMBL" id="RMX59140.1"/>
    </source>
</evidence>
<accession>A0A3M6UZS9</accession>
<name>A0A3M6UZS9_POCDA</name>
<comment type="caution">
    <text evidence="1">The sequence shown here is derived from an EMBL/GenBank/DDBJ whole genome shotgun (WGS) entry which is preliminary data.</text>
</comment>
<dbReference type="AlphaFoldDB" id="A0A3M6UZS9"/>